<dbReference type="InterPro" id="IPR048407">
    <property type="entry name" value="Dumpy_DPY"/>
</dbReference>
<dbReference type="Pfam" id="PF21164">
    <property type="entry name" value="Dumpy_DPY"/>
    <property type="match status" value="2"/>
</dbReference>
<reference evidence="1" key="1">
    <citation type="submission" date="2015-11" db="EMBL/GenBank/DDBJ databases">
        <title>De novo transcriptome assembly of four potential Pierce s Disease insect vectors from Arizona vineyards.</title>
        <authorList>
            <person name="Tassone E.E."/>
        </authorList>
    </citation>
    <scope>NUCLEOTIDE SEQUENCE</scope>
</reference>
<protein>
    <recommendedName>
        <fullName evidence="2">EGF-like domain-containing protein</fullName>
    </recommendedName>
</protein>
<evidence type="ECO:0008006" key="2">
    <source>
        <dbReference type="Google" id="ProtNLM"/>
    </source>
</evidence>
<evidence type="ECO:0000313" key="1">
    <source>
        <dbReference type="EMBL" id="JAS81888.1"/>
    </source>
</evidence>
<proteinExistence type="predicted"/>
<feature type="non-terminal residue" evidence="1">
    <location>
        <position position="1"/>
    </location>
</feature>
<dbReference type="SUPFAM" id="SSF90148">
    <property type="entry name" value="DPY module"/>
    <property type="match status" value="2"/>
</dbReference>
<dbReference type="EMBL" id="GECU01025818">
    <property type="protein sequence ID" value="JAS81888.1"/>
    <property type="molecule type" value="Transcribed_RNA"/>
</dbReference>
<gene>
    <name evidence="1" type="ORF">g.16428</name>
</gene>
<dbReference type="AlphaFoldDB" id="A0A1B6I4M2"/>
<accession>A0A1B6I4M2</accession>
<sequence>GFFGDPLTACNLQLHTQCLENDDCPSDRTCVKQKCEDPCHNVCSGNNTSCQVRNHIPYCTCKQGFFGDPLTACNLQLHTQCLENDDCPSDKTCVKQKCEDPCHNVCSGNNTSCQVRNHIPYCTCKLGFFGDPLTACNLQLHTQCLEN</sequence>
<name>A0A1B6I4M2_9HEMI</name>
<dbReference type="PANTHER" id="PTHR22963">
    <property type="entry name" value="ENDOGLIN-RELATED"/>
    <property type="match status" value="1"/>
</dbReference>
<feature type="non-terminal residue" evidence="1">
    <location>
        <position position="147"/>
    </location>
</feature>
<organism evidence="1">
    <name type="scientific">Homalodisca liturata</name>
    <dbReference type="NCBI Taxonomy" id="320908"/>
    <lineage>
        <taxon>Eukaryota</taxon>
        <taxon>Metazoa</taxon>
        <taxon>Ecdysozoa</taxon>
        <taxon>Arthropoda</taxon>
        <taxon>Hexapoda</taxon>
        <taxon>Insecta</taxon>
        <taxon>Pterygota</taxon>
        <taxon>Neoptera</taxon>
        <taxon>Paraneoptera</taxon>
        <taxon>Hemiptera</taxon>
        <taxon>Auchenorrhyncha</taxon>
        <taxon>Membracoidea</taxon>
        <taxon>Cicadellidae</taxon>
        <taxon>Cicadellinae</taxon>
        <taxon>Proconiini</taxon>
        <taxon>Homalodisca</taxon>
    </lineage>
</organism>
<dbReference type="PANTHER" id="PTHR22963:SF39">
    <property type="entry name" value="DUMPY"/>
    <property type="match status" value="1"/>
</dbReference>